<sequence length="171" mass="19595">MSAADEILDIVDENDRVVGQFPRGRAYAEGMRHRCVFIQARDAEGRLFVHRRTPTKLVFPSLYDMFVGGVVGAGEAYDEAALREAEEELGVRGLPHPEFLFKFLYDGGARGSWWSAVYEVRCELAVSPQVEEVAWHAFLSEEEVERRLPEWEWVPDGLAAYERLKEYRAAR</sequence>
<dbReference type="PROSITE" id="PS00893">
    <property type="entry name" value="NUDIX_BOX"/>
    <property type="match status" value="1"/>
</dbReference>
<organism evidence="8 9">
    <name type="scientific">Streptomyces griseoruber</name>
    <dbReference type="NCBI Taxonomy" id="1943"/>
    <lineage>
        <taxon>Bacteria</taxon>
        <taxon>Bacillati</taxon>
        <taxon>Actinomycetota</taxon>
        <taxon>Actinomycetes</taxon>
        <taxon>Kitasatosporales</taxon>
        <taxon>Streptomycetaceae</taxon>
        <taxon>Streptomyces</taxon>
    </lineage>
</organism>
<evidence type="ECO:0000256" key="5">
    <source>
        <dbReference type="ARBA" id="ARBA00022842"/>
    </source>
</evidence>
<dbReference type="GO" id="GO:0016817">
    <property type="term" value="F:hydrolase activity, acting on acid anhydrides"/>
    <property type="evidence" value="ECO:0007669"/>
    <property type="project" value="InterPro"/>
</dbReference>
<evidence type="ECO:0000313" key="8">
    <source>
        <dbReference type="EMBL" id="KUN77171.1"/>
    </source>
</evidence>
<comment type="similarity">
    <text evidence="2">Belongs to the Nudix hydrolase family.</text>
</comment>
<evidence type="ECO:0000256" key="6">
    <source>
        <dbReference type="PIRSR" id="PIRSR017340-1"/>
    </source>
</evidence>
<protein>
    <submittedName>
        <fullName evidence="8">NUDIX hydrolase</fullName>
    </submittedName>
</protein>
<dbReference type="RefSeq" id="WP_055634854.1">
    <property type="nucleotide sequence ID" value="NZ_KQ948779.1"/>
</dbReference>
<dbReference type="PIRSF" id="PIRSF017340">
    <property type="entry name" value="Nudix_hydro"/>
    <property type="match status" value="1"/>
</dbReference>
<proteinExistence type="inferred from homology"/>
<keyword evidence="9" id="KW-1185">Reference proteome</keyword>
<dbReference type="Proteomes" id="UP000052982">
    <property type="component" value="Unassembled WGS sequence"/>
</dbReference>
<dbReference type="InterPro" id="IPR024195">
    <property type="entry name" value="NUDIX_hydrolase_YfcD_pred"/>
</dbReference>
<evidence type="ECO:0000259" key="7">
    <source>
        <dbReference type="PROSITE" id="PS51462"/>
    </source>
</evidence>
<evidence type="ECO:0000256" key="4">
    <source>
        <dbReference type="ARBA" id="ARBA00022801"/>
    </source>
</evidence>
<dbReference type="PANTHER" id="PTHR10885">
    <property type="entry name" value="ISOPENTENYL-DIPHOSPHATE DELTA-ISOMERASE"/>
    <property type="match status" value="1"/>
</dbReference>
<comment type="caution">
    <text evidence="8">The sequence shown here is derived from an EMBL/GenBank/DDBJ whole genome shotgun (WGS) entry which is preliminary data.</text>
</comment>
<evidence type="ECO:0000256" key="3">
    <source>
        <dbReference type="ARBA" id="ARBA00022723"/>
    </source>
</evidence>
<dbReference type="EMBL" id="LMWW01000062">
    <property type="protein sequence ID" value="KUN77171.1"/>
    <property type="molecule type" value="Genomic_DNA"/>
</dbReference>
<name>A0A117R8N2_9ACTN</name>
<feature type="binding site" evidence="6">
    <location>
        <position position="84"/>
    </location>
    <ligand>
        <name>Mg(2+)</name>
        <dbReference type="ChEBI" id="CHEBI:18420"/>
    </ligand>
</feature>
<feature type="domain" description="Nudix hydrolase" evidence="7">
    <location>
        <begin position="31"/>
        <end position="171"/>
    </location>
</feature>
<keyword evidence="5 6" id="KW-0460">Magnesium</keyword>
<gene>
    <name evidence="8" type="ORF">AQJ64_34740</name>
</gene>
<comment type="cofactor">
    <cofactor evidence="1">
        <name>Mg(2+)</name>
        <dbReference type="ChEBI" id="CHEBI:18420"/>
    </cofactor>
</comment>
<feature type="binding site" evidence="6">
    <location>
        <position position="88"/>
    </location>
    <ligand>
        <name>Mg(2+)</name>
        <dbReference type="ChEBI" id="CHEBI:18420"/>
    </ligand>
</feature>
<dbReference type="Pfam" id="PF00293">
    <property type="entry name" value="NUDIX"/>
    <property type="match status" value="1"/>
</dbReference>
<reference evidence="8 9" key="1">
    <citation type="submission" date="2015-10" db="EMBL/GenBank/DDBJ databases">
        <title>Draft genome sequence of Streptomyces griseoruber DSM 40281, type strain for the species Streptomyces griseoruber.</title>
        <authorList>
            <person name="Ruckert C."/>
            <person name="Winkler A."/>
            <person name="Kalinowski J."/>
            <person name="Kampfer P."/>
            <person name="Glaeser S."/>
        </authorList>
    </citation>
    <scope>NUCLEOTIDE SEQUENCE [LARGE SCALE GENOMIC DNA]</scope>
    <source>
        <strain evidence="8 9">DSM 40281</strain>
    </source>
</reference>
<dbReference type="GO" id="GO:0046872">
    <property type="term" value="F:metal ion binding"/>
    <property type="evidence" value="ECO:0007669"/>
    <property type="project" value="UniProtKB-KW"/>
</dbReference>
<dbReference type="Gene3D" id="3.90.79.10">
    <property type="entry name" value="Nucleoside Triphosphate Pyrophosphohydrolase"/>
    <property type="match status" value="1"/>
</dbReference>
<evidence type="ECO:0000313" key="9">
    <source>
        <dbReference type="Proteomes" id="UP000052982"/>
    </source>
</evidence>
<evidence type="ECO:0000256" key="1">
    <source>
        <dbReference type="ARBA" id="ARBA00001946"/>
    </source>
</evidence>
<dbReference type="InterPro" id="IPR020084">
    <property type="entry name" value="NUDIX_hydrolase_CS"/>
</dbReference>
<dbReference type="OrthoDB" id="67499at2"/>
<dbReference type="STRING" id="1943.AQJ64_34740"/>
<dbReference type="PANTHER" id="PTHR10885:SF0">
    <property type="entry name" value="ISOPENTENYL-DIPHOSPHATE DELTA-ISOMERASE"/>
    <property type="match status" value="1"/>
</dbReference>
<dbReference type="AlphaFoldDB" id="A0A117R8N2"/>
<accession>A0A117R8N2</accession>
<dbReference type="PROSITE" id="PS51462">
    <property type="entry name" value="NUDIX"/>
    <property type="match status" value="1"/>
</dbReference>
<dbReference type="InterPro" id="IPR015797">
    <property type="entry name" value="NUDIX_hydrolase-like_dom_sf"/>
</dbReference>
<dbReference type="SUPFAM" id="SSF55811">
    <property type="entry name" value="Nudix"/>
    <property type="match status" value="1"/>
</dbReference>
<keyword evidence="3 6" id="KW-0479">Metal-binding</keyword>
<dbReference type="InterPro" id="IPR000086">
    <property type="entry name" value="NUDIX_hydrolase_dom"/>
</dbReference>
<evidence type="ECO:0000256" key="2">
    <source>
        <dbReference type="ARBA" id="ARBA00005582"/>
    </source>
</evidence>
<keyword evidence="4 8" id="KW-0378">Hydrolase</keyword>